<dbReference type="EMBL" id="MNCJ02000326">
    <property type="protein sequence ID" value="KAF5782333.1"/>
    <property type="molecule type" value="Genomic_DNA"/>
</dbReference>
<dbReference type="Gene3D" id="3.80.10.10">
    <property type="entry name" value="Ribonuclease Inhibitor"/>
    <property type="match status" value="1"/>
</dbReference>
<organism evidence="1 2">
    <name type="scientific">Helianthus annuus</name>
    <name type="common">Common sunflower</name>
    <dbReference type="NCBI Taxonomy" id="4232"/>
    <lineage>
        <taxon>Eukaryota</taxon>
        <taxon>Viridiplantae</taxon>
        <taxon>Streptophyta</taxon>
        <taxon>Embryophyta</taxon>
        <taxon>Tracheophyta</taxon>
        <taxon>Spermatophyta</taxon>
        <taxon>Magnoliopsida</taxon>
        <taxon>eudicotyledons</taxon>
        <taxon>Gunneridae</taxon>
        <taxon>Pentapetalae</taxon>
        <taxon>asterids</taxon>
        <taxon>campanulids</taxon>
        <taxon>Asterales</taxon>
        <taxon>Asteraceae</taxon>
        <taxon>Asteroideae</taxon>
        <taxon>Heliantheae alliance</taxon>
        <taxon>Heliantheae</taxon>
        <taxon>Helianthus</taxon>
    </lineage>
</organism>
<comment type="caution">
    <text evidence="1">The sequence shown here is derived from an EMBL/GenBank/DDBJ whole genome shotgun (WGS) entry which is preliminary data.</text>
</comment>
<proteinExistence type="predicted"/>
<reference evidence="1" key="2">
    <citation type="submission" date="2020-06" db="EMBL/GenBank/DDBJ databases">
        <title>Helianthus annuus Genome sequencing and assembly Release 2.</title>
        <authorList>
            <person name="Gouzy J."/>
            <person name="Langlade N."/>
            <person name="Munos S."/>
        </authorList>
    </citation>
    <scope>NUCLEOTIDE SEQUENCE</scope>
    <source>
        <tissue evidence="1">Leaves</tissue>
    </source>
</reference>
<gene>
    <name evidence="1" type="ORF">HanXRQr2_Chr11g0494661</name>
</gene>
<dbReference type="PANTHER" id="PTHR34223:SF101">
    <property type="entry name" value="F-BOX DOMAIN-CONTAINING PROTEIN"/>
    <property type="match status" value="1"/>
</dbReference>
<dbReference type="AlphaFoldDB" id="A0A9K3N0T4"/>
<evidence type="ECO:0000313" key="2">
    <source>
        <dbReference type="Proteomes" id="UP000215914"/>
    </source>
</evidence>
<dbReference type="Proteomes" id="UP000215914">
    <property type="component" value="Unassembled WGS sequence"/>
</dbReference>
<name>A0A9K3N0T4_HELAN</name>
<evidence type="ECO:0000313" key="1">
    <source>
        <dbReference type="EMBL" id="KAF5782333.1"/>
    </source>
</evidence>
<accession>A0A9K3N0T4</accession>
<dbReference type="Gramene" id="mRNA:HanXRQr2_Chr11g0494661">
    <property type="protein sequence ID" value="CDS:HanXRQr2_Chr11g0494661.1"/>
    <property type="gene ID" value="HanXRQr2_Chr11g0494661"/>
</dbReference>
<protein>
    <submittedName>
        <fullName evidence="1">Leucine-rich repeat domain superfamily</fullName>
    </submittedName>
</protein>
<dbReference type="InterPro" id="IPR032675">
    <property type="entry name" value="LRR_dom_sf"/>
</dbReference>
<dbReference type="InterPro" id="IPR053197">
    <property type="entry name" value="F-box_SCFL_complex_component"/>
</dbReference>
<dbReference type="PANTHER" id="PTHR34223">
    <property type="entry name" value="OS11G0201299 PROTEIN"/>
    <property type="match status" value="1"/>
</dbReference>
<reference evidence="1" key="1">
    <citation type="journal article" date="2017" name="Nature">
        <title>The sunflower genome provides insights into oil metabolism, flowering and Asterid evolution.</title>
        <authorList>
            <person name="Badouin H."/>
            <person name="Gouzy J."/>
            <person name="Grassa C.J."/>
            <person name="Murat F."/>
            <person name="Staton S.E."/>
            <person name="Cottret L."/>
            <person name="Lelandais-Briere C."/>
            <person name="Owens G.L."/>
            <person name="Carrere S."/>
            <person name="Mayjonade B."/>
            <person name="Legrand L."/>
            <person name="Gill N."/>
            <person name="Kane N.C."/>
            <person name="Bowers J.E."/>
            <person name="Hubner S."/>
            <person name="Bellec A."/>
            <person name="Berard A."/>
            <person name="Berges H."/>
            <person name="Blanchet N."/>
            <person name="Boniface M.C."/>
            <person name="Brunel D."/>
            <person name="Catrice O."/>
            <person name="Chaidir N."/>
            <person name="Claudel C."/>
            <person name="Donnadieu C."/>
            <person name="Faraut T."/>
            <person name="Fievet G."/>
            <person name="Helmstetter N."/>
            <person name="King M."/>
            <person name="Knapp S.J."/>
            <person name="Lai Z."/>
            <person name="Le Paslier M.C."/>
            <person name="Lippi Y."/>
            <person name="Lorenzon L."/>
            <person name="Mandel J.R."/>
            <person name="Marage G."/>
            <person name="Marchand G."/>
            <person name="Marquand E."/>
            <person name="Bret-Mestries E."/>
            <person name="Morien E."/>
            <person name="Nambeesan S."/>
            <person name="Nguyen T."/>
            <person name="Pegot-Espagnet P."/>
            <person name="Pouilly N."/>
            <person name="Raftis F."/>
            <person name="Sallet E."/>
            <person name="Schiex T."/>
            <person name="Thomas J."/>
            <person name="Vandecasteele C."/>
            <person name="Vares D."/>
            <person name="Vear F."/>
            <person name="Vautrin S."/>
            <person name="Crespi M."/>
            <person name="Mangin B."/>
            <person name="Burke J.M."/>
            <person name="Salse J."/>
            <person name="Munos S."/>
            <person name="Vincourt P."/>
            <person name="Rieseberg L.H."/>
            <person name="Langlade N.B."/>
        </authorList>
    </citation>
    <scope>NUCLEOTIDE SEQUENCE</scope>
    <source>
        <tissue evidence="1">Leaves</tissue>
    </source>
</reference>
<sequence length="171" mass="19526">MPALATLYIHFLTLYEGNNTDERISLFSNCASLKNLTIKKCIMVGGLYSFNIYYPRLTSLTLEDGFTCVNVDTPQLKNLTIKQWQGVHLISAPNLSSLHYKDLYYDLDEDDDEDEDDLLQLSTDVLHLEKANICINCQFEEKAAAHKIVCLLQQLHRVKLLTLNLEVVKVC</sequence>
<keyword evidence="2" id="KW-1185">Reference proteome</keyword>